<accession>A0A8G0L141</accession>
<protein>
    <submittedName>
        <fullName evidence="1">Uncharacterized protein</fullName>
    </submittedName>
</protein>
<organism evidence="1 2">
    <name type="scientific">Trichoderma simmonsii</name>
    <dbReference type="NCBI Taxonomy" id="1491479"/>
    <lineage>
        <taxon>Eukaryota</taxon>
        <taxon>Fungi</taxon>
        <taxon>Dikarya</taxon>
        <taxon>Ascomycota</taxon>
        <taxon>Pezizomycotina</taxon>
        <taxon>Sordariomycetes</taxon>
        <taxon>Hypocreomycetidae</taxon>
        <taxon>Hypocreales</taxon>
        <taxon>Hypocreaceae</taxon>
        <taxon>Trichoderma</taxon>
    </lineage>
</organism>
<keyword evidence="2" id="KW-1185">Reference proteome</keyword>
<evidence type="ECO:0000313" key="1">
    <source>
        <dbReference type="EMBL" id="QYS93821.1"/>
    </source>
</evidence>
<gene>
    <name evidence="1" type="ORF">H0G86_001188</name>
</gene>
<name>A0A8G0L141_9HYPO</name>
<dbReference type="EMBL" id="CP075864">
    <property type="protein sequence ID" value="QYS93821.1"/>
    <property type="molecule type" value="Genomic_DNA"/>
</dbReference>
<proteinExistence type="predicted"/>
<dbReference type="AlphaFoldDB" id="A0A8G0L141"/>
<reference evidence="1 2" key="1">
    <citation type="journal article" date="2021" name="BMC Genomics">
        <title>Telomere-to-telomere genome assembly of asparaginase-producing Trichoderma simmonsii.</title>
        <authorList>
            <person name="Chung D."/>
            <person name="Kwon Y.M."/>
            <person name="Yang Y."/>
        </authorList>
    </citation>
    <scope>NUCLEOTIDE SEQUENCE [LARGE SCALE GENOMIC DNA]</scope>
    <source>
        <strain evidence="1 2">GH-Sj1</strain>
    </source>
</reference>
<evidence type="ECO:0000313" key="2">
    <source>
        <dbReference type="Proteomes" id="UP000826661"/>
    </source>
</evidence>
<dbReference type="Proteomes" id="UP000826661">
    <property type="component" value="Chromosome I"/>
</dbReference>
<sequence length="182" mass="20199">MSWNLGAPCARRCWVGNATGPQPRHARNREIAKDKAKSVPGCRPVFAAHGVLRHTEPPYRVNNAAMRYADASRSNWGNAICCFVPDDTRAVKDPGSGHDRGIASEEEFNAERSIRNDGLSLCVDPGRTPLVPVIKYMPKGADTRLTMLQPTYAIYTLFLCPLATSRKGFELKYQMSIVKHNL</sequence>